<dbReference type="InterPro" id="IPR006089">
    <property type="entry name" value="Acyl-CoA_DH_CS"/>
</dbReference>
<reference evidence="10" key="1">
    <citation type="submission" date="2016-10" db="EMBL/GenBank/DDBJ databases">
        <authorList>
            <person name="de Groot N.N."/>
        </authorList>
    </citation>
    <scope>NUCLEOTIDE SEQUENCE [LARGE SCALE GENOMIC DNA]</scope>
    <source>
        <strain evidence="10">DSM 8415</strain>
    </source>
</reference>
<dbReference type="Pfam" id="PF02770">
    <property type="entry name" value="Acyl-CoA_dh_M"/>
    <property type="match status" value="1"/>
</dbReference>
<evidence type="ECO:0000313" key="12">
    <source>
        <dbReference type="Proteomes" id="UP000199411"/>
    </source>
</evidence>
<dbReference type="InterPro" id="IPR036250">
    <property type="entry name" value="AcylCo_DH-like_C"/>
</dbReference>
<organism evidence="10 12">
    <name type="scientific">Desulfurella multipotens</name>
    <dbReference type="NCBI Taxonomy" id="79269"/>
    <lineage>
        <taxon>Bacteria</taxon>
        <taxon>Pseudomonadati</taxon>
        <taxon>Campylobacterota</taxon>
        <taxon>Desulfurellia</taxon>
        <taxon>Desulfurellales</taxon>
        <taxon>Desulfurellaceae</taxon>
        <taxon>Desulfurella</taxon>
    </lineage>
</organism>
<dbReference type="InterPro" id="IPR046373">
    <property type="entry name" value="Acyl-CoA_Oxase/DH_mid-dom_sf"/>
</dbReference>
<dbReference type="Gene3D" id="1.10.540.10">
    <property type="entry name" value="Acyl-CoA dehydrogenase/oxidase, N-terminal domain"/>
    <property type="match status" value="1"/>
</dbReference>
<dbReference type="FunFam" id="1.10.540.10:FF:000002">
    <property type="entry name" value="Acyl-CoA dehydrogenase FadE19"/>
    <property type="match status" value="1"/>
</dbReference>
<dbReference type="GO" id="GO:0050660">
    <property type="term" value="F:flavin adenine dinucleotide binding"/>
    <property type="evidence" value="ECO:0007669"/>
    <property type="project" value="InterPro"/>
</dbReference>
<feature type="domain" description="Acyl-CoA dehydrogenase/oxidase C-terminal" evidence="7">
    <location>
        <begin position="229"/>
        <end position="384"/>
    </location>
</feature>
<dbReference type="InterPro" id="IPR009075">
    <property type="entry name" value="AcylCo_DH/oxidase_C"/>
</dbReference>
<evidence type="ECO:0000256" key="4">
    <source>
        <dbReference type="ARBA" id="ARBA00022827"/>
    </source>
</evidence>
<evidence type="ECO:0000256" key="1">
    <source>
        <dbReference type="ARBA" id="ARBA00001974"/>
    </source>
</evidence>
<keyword evidence="5 6" id="KW-0560">Oxidoreductase</keyword>
<evidence type="ECO:0000256" key="2">
    <source>
        <dbReference type="ARBA" id="ARBA00009347"/>
    </source>
</evidence>
<evidence type="ECO:0000313" key="10">
    <source>
        <dbReference type="EMBL" id="SDD01664.1"/>
    </source>
</evidence>
<keyword evidence="4 6" id="KW-0274">FAD</keyword>
<accession>A0A1G6RBH8</accession>
<protein>
    <submittedName>
        <fullName evidence="10">Butyryl-CoA dehydrogenase</fullName>
    </submittedName>
</protein>
<feature type="domain" description="Acyl-CoA oxidase/dehydrogenase middle" evidence="8">
    <location>
        <begin position="122"/>
        <end position="217"/>
    </location>
</feature>
<keyword evidence="3 6" id="KW-0285">Flavoprotein</keyword>
<feature type="domain" description="Acyl-CoA dehydrogenase/oxidase N-terminal" evidence="9">
    <location>
        <begin position="6"/>
        <end position="118"/>
    </location>
</feature>
<dbReference type="Proteomes" id="UP000199411">
    <property type="component" value="Unassembled WGS sequence"/>
</dbReference>
<dbReference type="InterPro" id="IPR013786">
    <property type="entry name" value="AcylCoA_DH/ox_N"/>
</dbReference>
<evidence type="ECO:0000313" key="11">
    <source>
        <dbReference type="EMBL" id="SDD03849.1"/>
    </source>
</evidence>
<sequence length="385" mass="42441">MNFQLTDEEKMVQDTVRSFAQKELKPIASDIDKNHKIPDSIIKGLAELGLFGVYIPQEYGGAGLSFLSYAITVEEISKVCASTGVLISAHTSLCANPIYEFGTKEQKEKYLIPLASGQKIGCILLTEPEAGSDAANVSTTVKNEGDYYIANGNKIFVTNGGYKDIGILIATHDKSLRHKGIDAFILDLKSEGVELQRNEDKMGIRGTYTSVFALENVKIPKENLLGKEGEGFKIAMDCLDGGRIGIAAQALGIAEGAYERALEYAKERKQFGKTLSEFQAIQFKLADMAMHIEAAKLLVYESAWIKDNLKNGASYNDLIIKSSMAKAYASETATYVTKEALQIHGGYGYIAEYEIERMYRDAKITEIYEGTNEVQRIVISKQLLK</sequence>
<dbReference type="PANTHER" id="PTHR43884:SF12">
    <property type="entry name" value="ISOVALERYL-COA DEHYDROGENASE, MITOCHONDRIAL-RELATED"/>
    <property type="match status" value="1"/>
</dbReference>
<evidence type="ECO:0000256" key="6">
    <source>
        <dbReference type="RuleBase" id="RU362125"/>
    </source>
</evidence>
<dbReference type="OrthoDB" id="9765339at2"/>
<keyword evidence="12" id="KW-1185">Reference proteome</keyword>
<dbReference type="RefSeq" id="WP_092129696.1">
    <property type="nucleotide sequence ID" value="NZ_FMYU01000016.1"/>
</dbReference>
<evidence type="ECO:0000259" key="7">
    <source>
        <dbReference type="Pfam" id="PF00441"/>
    </source>
</evidence>
<dbReference type="EMBL" id="FMYU01000017">
    <property type="protein sequence ID" value="SDD03849.1"/>
    <property type="molecule type" value="Genomic_DNA"/>
</dbReference>
<name>A0A1G6RBH8_9BACT</name>
<dbReference type="Gene3D" id="2.40.110.10">
    <property type="entry name" value="Butyryl-CoA Dehydrogenase, subunit A, domain 2"/>
    <property type="match status" value="1"/>
</dbReference>
<dbReference type="FunFam" id="1.20.140.10:FF:000004">
    <property type="entry name" value="Acyl-CoA dehydrogenase FadE25"/>
    <property type="match status" value="1"/>
</dbReference>
<comment type="cofactor">
    <cofactor evidence="1 6">
        <name>FAD</name>
        <dbReference type="ChEBI" id="CHEBI:57692"/>
    </cofactor>
</comment>
<dbReference type="Pfam" id="PF00441">
    <property type="entry name" value="Acyl-CoA_dh_1"/>
    <property type="match status" value="1"/>
</dbReference>
<proteinExistence type="inferred from homology"/>
<dbReference type="Pfam" id="PF02771">
    <property type="entry name" value="Acyl-CoA_dh_N"/>
    <property type="match status" value="1"/>
</dbReference>
<gene>
    <name evidence="10" type="ORF">SAMN05660835_01759</name>
    <name evidence="11" type="ORF">SAMN05660835_01798</name>
</gene>
<evidence type="ECO:0000256" key="5">
    <source>
        <dbReference type="ARBA" id="ARBA00023002"/>
    </source>
</evidence>
<dbReference type="Gene3D" id="1.20.140.10">
    <property type="entry name" value="Butyryl-CoA Dehydrogenase, subunit A, domain 3"/>
    <property type="match status" value="1"/>
</dbReference>
<dbReference type="EMBL" id="FMYU01000016">
    <property type="protein sequence ID" value="SDD01664.1"/>
    <property type="molecule type" value="Genomic_DNA"/>
</dbReference>
<comment type="similarity">
    <text evidence="2 6">Belongs to the acyl-CoA dehydrogenase family.</text>
</comment>
<dbReference type="PROSITE" id="PS00073">
    <property type="entry name" value="ACYL_COA_DH_2"/>
    <property type="match status" value="1"/>
</dbReference>
<dbReference type="SUPFAM" id="SSF47203">
    <property type="entry name" value="Acyl-CoA dehydrogenase C-terminal domain-like"/>
    <property type="match status" value="1"/>
</dbReference>
<evidence type="ECO:0000259" key="9">
    <source>
        <dbReference type="Pfam" id="PF02771"/>
    </source>
</evidence>
<reference evidence="12" key="2">
    <citation type="submission" date="2016-10" db="EMBL/GenBank/DDBJ databases">
        <authorList>
            <person name="Varghese N."/>
            <person name="Submissions S."/>
        </authorList>
    </citation>
    <scope>NUCLEOTIDE SEQUENCE [LARGE SCALE GENOMIC DNA]</scope>
    <source>
        <strain evidence="12">DSM 8415</strain>
    </source>
</reference>
<dbReference type="PIRSF" id="PIRSF016578">
    <property type="entry name" value="HsaA"/>
    <property type="match status" value="1"/>
</dbReference>
<dbReference type="GO" id="GO:0003995">
    <property type="term" value="F:acyl-CoA dehydrogenase activity"/>
    <property type="evidence" value="ECO:0007669"/>
    <property type="project" value="InterPro"/>
</dbReference>
<dbReference type="InterPro" id="IPR006091">
    <property type="entry name" value="Acyl-CoA_Oxase/DH_mid-dom"/>
</dbReference>
<evidence type="ECO:0000256" key="3">
    <source>
        <dbReference type="ARBA" id="ARBA00022630"/>
    </source>
</evidence>
<dbReference type="InterPro" id="IPR037069">
    <property type="entry name" value="AcylCoA_DH/ox_N_sf"/>
</dbReference>
<evidence type="ECO:0000259" key="8">
    <source>
        <dbReference type="Pfam" id="PF02770"/>
    </source>
</evidence>
<dbReference type="InterPro" id="IPR009100">
    <property type="entry name" value="AcylCoA_DH/oxidase_NM_dom_sf"/>
</dbReference>
<dbReference type="AlphaFoldDB" id="A0A1G6RBH8"/>
<dbReference type="PANTHER" id="PTHR43884">
    <property type="entry name" value="ACYL-COA DEHYDROGENASE"/>
    <property type="match status" value="1"/>
</dbReference>
<dbReference type="SUPFAM" id="SSF56645">
    <property type="entry name" value="Acyl-CoA dehydrogenase NM domain-like"/>
    <property type="match status" value="1"/>
</dbReference>